<dbReference type="SUPFAM" id="SSF53756">
    <property type="entry name" value="UDP-Glycosyltransferase/glycogen phosphorylase"/>
    <property type="match status" value="1"/>
</dbReference>
<protein>
    <submittedName>
        <fullName evidence="1">Glycosyltransferase family 4 protein</fullName>
    </submittedName>
</protein>
<dbReference type="PANTHER" id="PTHR12526:SF630">
    <property type="entry name" value="GLYCOSYLTRANSFERASE"/>
    <property type="match status" value="1"/>
</dbReference>
<sequence length="313" mass="35796">MRILYIGDFHRTSGPSHVDVSLKHHFQVSTEHSYKFWQIEKKITQSLIKEIVNADVIHVSGVSTLGFIAIVVGRMFDKLCTLTVHGSLTEESRYRPVSGWRRFLERGLLYCAHMTFPVSSLLADKLGIKRDCVIPNGIEPCHISEKEKHPFDIVIIGGGRRQKRHLEVCNAIEYVIQQSGLGIQVHLFGEKEEDSEALRHFSFVRDHGYRPKRDILRYLSTAKLFIQYSEFDSFSLAVAEAINCNCYIITSCNVGINEYVQSSESYQVVSNSCELENAISVAMRSAQKPQIIHKLLTWEQVAKKYVQCWSKLE</sequence>
<dbReference type="CDD" id="cd03801">
    <property type="entry name" value="GT4_PimA-like"/>
    <property type="match status" value="1"/>
</dbReference>
<evidence type="ECO:0000313" key="2">
    <source>
        <dbReference type="Proteomes" id="UP001239257"/>
    </source>
</evidence>
<dbReference type="RefSeq" id="WP_301064440.1">
    <property type="nucleotide sequence ID" value="NZ_CP118709.1"/>
</dbReference>
<gene>
    <name evidence="1" type="ORF">PYE51_11595</name>
</gene>
<dbReference type="PANTHER" id="PTHR12526">
    <property type="entry name" value="GLYCOSYLTRANSFERASE"/>
    <property type="match status" value="1"/>
</dbReference>
<evidence type="ECO:0000313" key="1">
    <source>
        <dbReference type="EMBL" id="WGK81268.1"/>
    </source>
</evidence>
<organism evidence="1 2">
    <name type="scientific">Vibrio aestuarianus</name>
    <dbReference type="NCBI Taxonomy" id="28171"/>
    <lineage>
        <taxon>Bacteria</taxon>
        <taxon>Pseudomonadati</taxon>
        <taxon>Pseudomonadota</taxon>
        <taxon>Gammaproteobacteria</taxon>
        <taxon>Vibrionales</taxon>
        <taxon>Vibrionaceae</taxon>
        <taxon>Vibrio</taxon>
    </lineage>
</organism>
<dbReference type="Gene3D" id="3.40.50.2000">
    <property type="entry name" value="Glycogen Phosphorylase B"/>
    <property type="match status" value="2"/>
</dbReference>
<accession>A0AAX3U364</accession>
<dbReference type="AlphaFoldDB" id="A0AAX3U364"/>
<reference evidence="1" key="1">
    <citation type="submission" date="2022-02" db="EMBL/GenBank/DDBJ databases">
        <title>Emergence and expansion in Europe of a Vibrio aestuarianus clonal complex pathogenic for oysters.</title>
        <authorList>
            <person name="Mesnil A."/>
            <person name="Travers M.-A."/>
        </authorList>
    </citation>
    <scope>NUCLEOTIDE SEQUENCE</scope>
    <source>
        <strain evidence="1">U29</strain>
    </source>
</reference>
<proteinExistence type="predicted"/>
<dbReference type="Pfam" id="PF13692">
    <property type="entry name" value="Glyco_trans_1_4"/>
    <property type="match status" value="1"/>
</dbReference>
<name>A0AAX3U364_9VIBR</name>
<dbReference type="Proteomes" id="UP001239257">
    <property type="component" value="Chromosome 1"/>
</dbReference>
<dbReference type="EMBL" id="CP118709">
    <property type="protein sequence ID" value="WGK81268.1"/>
    <property type="molecule type" value="Genomic_DNA"/>
</dbReference>